<evidence type="ECO:0000313" key="2">
    <source>
        <dbReference type="EMBL" id="CAA7263744.1"/>
    </source>
</evidence>
<gene>
    <name evidence="2" type="ORF">AAE3_LOCUS6040</name>
</gene>
<evidence type="ECO:0000256" key="1">
    <source>
        <dbReference type="SAM" id="MobiDB-lite"/>
    </source>
</evidence>
<evidence type="ECO:0000313" key="3">
    <source>
        <dbReference type="Proteomes" id="UP000467700"/>
    </source>
</evidence>
<feature type="region of interest" description="Disordered" evidence="1">
    <location>
        <begin position="176"/>
        <end position="195"/>
    </location>
</feature>
<reference evidence="2 3" key="1">
    <citation type="submission" date="2020-01" db="EMBL/GenBank/DDBJ databases">
        <authorList>
            <person name="Gupta K D."/>
        </authorList>
    </citation>
    <scope>NUCLEOTIDE SEQUENCE [LARGE SCALE GENOMIC DNA]</scope>
</reference>
<comment type="caution">
    <text evidence="2">The sequence shown here is derived from an EMBL/GenBank/DDBJ whole genome shotgun (WGS) entry which is preliminary data.</text>
</comment>
<proteinExistence type="predicted"/>
<name>A0A8S0W5S6_CYCAE</name>
<dbReference type="AlphaFoldDB" id="A0A8S0W5S6"/>
<dbReference type="Proteomes" id="UP000467700">
    <property type="component" value="Unassembled WGS sequence"/>
</dbReference>
<organism evidence="2 3">
    <name type="scientific">Cyclocybe aegerita</name>
    <name type="common">Black poplar mushroom</name>
    <name type="synonym">Agrocybe aegerita</name>
    <dbReference type="NCBI Taxonomy" id="1973307"/>
    <lineage>
        <taxon>Eukaryota</taxon>
        <taxon>Fungi</taxon>
        <taxon>Dikarya</taxon>
        <taxon>Basidiomycota</taxon>
        <taxon>Agaricomycotina</taxon>
        <taxon>Agaricomycetes</taxon>
        <taxon>Agaricomycetidae</taxon>
        <taxon>Agaricales</taxon>
        <taxon>Agaricineae</taxon>
        <taxon>Bolbitiaceae</taxon>
        <taxon>Cyclocybe</taxon>
    </lineage>
</organism>
<feature type="region of interest" description="Disordered" evidence="1">
    <location>
        <begin position="1"/>
        <end position="100"/>
    </location>
</feature>
<protein>
    <submittedName>
        <fullName evidence="2">Uncharacterized protein</fullName>
    </submittedName>
</protein>
<feature type="compositionally biased region" description="Low complexity" evidence="1">
    <location>
        <begin position="90"/>
        <end position="100"/>
    </location>
</feature>
<feature type="compositionally biased region" description="Polar residues" evidence="1">
    <location>
        <begin position="69"/>
        <end position="82"/>
    </location>
</feature>
<keyword evidence="3" id="KW-1185">Reference proteome</keyword>
<dbReference type="EMBL" id="CACVBS010000041">
    <property type="protein sequence ID" value="CAA7263744.1"/>
    <property type="molecule type" value="Genomic_DNA"/>
</dbReference>
<accession>A0A8S0W5S6</accession>
<sequence length="195" mass="22107">MKRKMDDLSPLRLLISDSCSSQKGTPQLLDVDDSREDASDTGEITLTTREAKDTLDESQQSIARDLPVGSSTVSNRDIQTGPSWPFPDTASDSSSWISSRSPSPFPSAAIGYGARQIFDCNDPSSHVWHRADLHPLDARTYRAAMVYHQMYQEYIDHFKAEYRAIQERIVNVEKVRVEQRARSEEEKKREAEEKG</sequence>